<dbReference type="EMBL" id="CAJZBQ010000057">
    <property type="protein sequence ID" value="CAG9333964.1"/>
    <property type="molecule type" value="Genomic_DNA"/>
</dbReference>
<proteinExistence type="predicted"/>
<organism evidence="1 2">
    <name type="scientific">Blepharisma stoltei</name>
    <dbReference type="NCBI Taxonomy" id="1481888"/>
    <lineage>
        <taxon>Eukaryota</taxon>
        <taxon>Sar</taxon>
        <taxon>Alveolata</taxon>
        <taxon>Ciliophora</taxon>
        <taxon>Postciliodesmatophora</taxon>
        <taxon>Heterotrichea</taxon>
        <taxon>Heterotrichida</taxon>
        <taxon>Blepharismidae</taxon>
        <taxon>Blepharisma</taxon>
    </lineage>
</organism>
<comment type="caution">
    <text evidence="1">The sequence shown here is derived from an EMBL/GenBank/DDBJ whole genome shotgun (WGS) entry which is preliminary data.</text>
</comment>
<gene>
    <name evidence="1" type="ORF">BSTOLATCC_MIC59771</name>
</gene>
<sequence>MVKIYSRQAAVPSKSAKPVQYKFLSWIIRYIADLQNTYLQLIKTKLSHSEDTMAVLDFMSRLNNGDTLKNAVQRSHTKWFY</sequence>
<evidence type="ECO:0000313" key="1">
    <source>
        <dbReference type="EMBL" id="CAG9333964.1"/>
    </source>
</evidence>
<name>A0AAU9K671_9CILI</name>
<keyword evidence="2" id="KW-1185">Reference proteome</keyword>
<dbReference type="AlphaFoldDB" id="A0AAU9K671"/>
<reference evidence="1" key="1">
    <citation type="submission" date="2021-09" db="EMBL/GenBank/DDBJ databases">
        <authorList>
            <consortium name="AG Swart"/>
            <person name="Singh M."/>
            <person name="Singh A."/>
            <person name="Seah K."/>
            <person name="Emmerich C."/>
        </authorList>
    </citation>
    <scope>NUCLEOTIDE SEQUENCE</scope>
    <source>
        <strain evidence="1">ATCC30299</strain>
    </source>
</reference>
<dbReference type="Proteomes" id="UP001162131">
    <property type="component" value="Unassembled WGS sequence"/>
</dbReference>
<accession>A0AAU9K671</accession>
<protein>
    <submittedName>
        <fullName evidence="1">Uncharacterized protein</fullName>
    </submittedName>
</protein>
<evidence type="ECO:0000313" key="2">
    <source>
        <dbReference type="Proteomes" id="UP001162131"/>
    </source>
</evidence>